<dbReference type="Proteomes" id="UP001525890">
    <property type="component" value="Unassembled WGS sequence"/>
</dbReference>
<evidence type="ECO:0000313" key="2">
    <source>
        <dbReference type="Proteomes" id="UP001525890"/>
    </source>
</evidence>
<organism evidence="1 2">
    <name type="scientific">Laspinema palackyanum D2a</name>
    <dbReference type="NCBI Taxonomy" id="2953684"/>
    <lineage>
        <taxon>Bacteria</taxon>
        <taxon>Bacillati</taxon>
        <taxon>Cyanobacteriota</taxon>
        <taxon>Cyanophyceae</taxon>
        <taxon>Oscillatoriophycideae</taxon>
        <taxon>Oscillatoriales</taxon>
        <taxon>Laspinemataceae</taxon>
        <taxon>Laspinema</taxon>
        <taxon>Laspinema palackyanum</taxon>
    </lineage>
</organism>
<name>A0ABT2MS72_9CYAN</name>
<protein>
    <submittedName>
        <fullName evidence="1">Uncharacterized protein</fullName>
    </submittedName>
</protein>
<accession>A0ABT2MS72</accession>
<sequence>MFQSRGGESSPDRESLDCFESGAIATSEAIAAPPLLESLNLLSAQHSESPAQGITDGFHPIIPMPPFYFYLIYYEI</sequence>
<dbReference type="EMBL" id="JAMXFF010000021">
    <property type="protein sequence ID" value="MCT7967604.1"/>
    <property type="molecule type" value="Genomic_DNA"/>
</dbReference>
<gene>
    <name evidence="1" type="ORF">NG799_14785</name>
</gene>
<comment type="caution">
    <text evidence="1">The sequence shown here is derived from an EMBL/GenBank/DDBJ whole genome shotgun (WGS) entry which is preliminary data.</text>
</comment>
<evidence type="ECO:0000313" key="1">
    <source>
        <dbReference type="EMBL" id="MCT7967604.1"/>
    </source>
</evidence>
<proteinExistence type="predicted"/>
<dbReference type="RefSeq" id="WP_368007178.1">
    <property type="nucleotide sequence ID" value="NZ_JAMXFF010000021.1"/>
</dbReference>
<keyword evidence="2" id="KW-1185">Reference proteome</keyword>
<reference evidence="1 2" key="1">
    <citation type="journal article" date="2022" name="Front. Microbiol.">
        <title>High genomic differentiation and limited gene flow indicate recent cryptic speciation within the genus Laspinema (cyanobacteria).</title>
        <authorList>
            <person name="Stanojkovic A."/>
            <person name="Skoupy S."/>
            <person name="Skaloud P."/>
            <person name="Dvorak P."/>
        </authorList>
    </citation>
    <scope>NUCLEOTIDE SEQUENCE [LARGE SCALE GENOMIC DNA]</scope>
    <source>
        <strain evidence="1 2">D2a</strain>
    </source>
</reference>